<feature type="repeat" description="ANK" evidence="3">
    <location>
        <begin position="1"/>
        <end position="21"/>
    </location>
</feature>
<sequence length="59" mass="6448">NHYEIAQLLLENGSNPNAVDKGGLIALHNASSFGHVDVATLLINYHSDVNARDNWSYTP</sequence>
<dbReference type="InterPro" id="IPR002110">
    <property type="entry name" value="Ankyrin_rpt"/>
</dbReference>
<feature type="repeat" description="ANK" evidence="3">
    <location>
        <begin position="22"/>
        <end position="54"/>
    </location>
</feature>
<dbReference type="GO" id="GO:0090263">
    <property type="term" value="P:positive regulation of canonical Wnt signaling pathway"/>
    <property type="evidence" value="ECO:0007669"/>
    <property type="project" value="TreeGrafter"/>
</dbReference>
<dbReference type="PANTHER" id="PTHR24180">
    <property type="entry name" value="CYCLIN-DEPENDENT KINASE INHIBITOR 2C-RELATED"/>
    <property type="match status" value="1"/>
</dbReference>
<organism evidence="4 5">
    <name type="scientific">Rotaria socialis</name>
    <dbReference type="NCBI Taxonomy" id="392032"/>
    <lineage>
        <taxon>Eukaryota</taxon>
        <taxon>Metazoa</taxon>
        <taxon>Spiralia</taxon>
        <taxon>Gnathifera</taxon>
        <taxon>Rotifera</taxon>
        <taxon>Eurotatoria</taxon>
        <taxon>Bdelloidea</taxon>
        <taxon>Philodinida</taxon>
        <taxon>Philodinidae</taxon>
        <taxon>Rotaria</taxon>
    </lineage>
</organism>
<gene>
    <name evidence="4" type="ORF">UJA718_LOCUS50073</name>
</gene>
<comment type="caution">
    <text evidence="4">The sequence shown here is derived from an EMBL/GenBank/DDBJ whole genome shotgun (WGS) entry which is preliminary data.</text>
</comment>
<proteinExistence type="predicted"/>
<dbReference type="GO" id="GO:0070198">
    <property type="term" value="P:protein localization to chromosome, telomeric region"/>
    <property type="evidence" value="ECO:0007669"/>
    <property type="project" value="TreeGrafter"/>
</dbReference>
<dbReference type="GO" id="GO:0005737">
    <property type="term" value="C:cytoplasm"/>
    <property type="evidence" value="ECO:0007669"/>
    <property type="project" value="TreeGrafter"/>
</dbReference>
<keyword evidence="5" id="KW-1185">Reference proteome</keyword>
<dbReference type="SUPFAM" id="SSF48403">
    <property type="entry name" value="Ankyrin repeat"/>
    <property type="match status" value="1"/>
</dbReference>
<dbReference type="PROSITE" id="PS50297">
    <property type="entry name" value="ANK_REP_REGION"/>
    <property type="match status" value="1"/>
</dbReference>
<dbReference type="InterPro" id="IPR051637">
    <property type="entry name" value="Ank_repeat_dom-contain_49"/>
</dbReference>
<dbReference type="EMBL" id="CAJOBP010108468">
    <property type="protein sequence ID" value="CAF4995851.1"/>
    <property type="molecule type" value="Genomic_DNA"/>
</dbReference>
<dbReference type="Proteomes" id="UP000663873">
    <property type="component" value="Unassembled WGS sequence"/>
</dbReference>
<dbReference type="GO" id="GO:1904355">
    <property type="term" value="P:positive regulation of telomere capping"/>
    <property type="evidence" value="ECO:0007669"/>
    <property type="project" value="TreeGrafter"/>
</dbReference>
<accession>A0A822A4H7</accession>
<name>A0A822A4H7_9BILA</name>
<feature type="non-terminal residue" evidence="4">
    <location>
        <position position="59"/>
    </location>
</feature>
<dbReference type="AlphaFoldDB" id="A0A822A4H7"/>
<evidence type="ECO:0000256" key="1">
    <source>
        <dbReference type="ARBA" id="ARBA00022737"/>
    </source>
</evidence>
<keyword evidence="2 3" id="KW-0040">ANK repeat</keyword>
<feature type="non-terminal residue" evidence="4">
    <location>
        <position position="1"/>
    </location>
</feature>
<evidence type="ECO:0000313" key="5">
    <source>
        <dbReference type="Proteomes" id="UP000663873"/>
    </source>
</evidence>
<dbReference type="GO" id="GO:0005634">
    <property type="term" value="C:nucleus"/>
    <property type="evidence" value="ECO:0007669"/>
    <property type="project" value="TreeGrafter"/>
</dbReference>
<protein>
    <recommendedName>
        <fullName evidence="6">Ankyrin</fullName>
    </recommendedName>
</protein>
<dbReference type="InterPro" id="IPR036770">
    <property type="entry name" value="Ankyrin_rpt-contain_sf"/>
</dbReference>
<evidence type="ECO:0008006" key="6">
    <source>
        <dbReference type="Google" id="ProtNLM"/>
    </source>
</evidence>
<evidence type="ECO:0000256" key="2">
    <source>
        <dbReference type="ARBA" id="ARBA00023043"/>
    </source>
</evidence>
<dbReference type="PANTHER" id="PTHR24180:SF45">
    <property type="entry name" value="POLY [ADP-RIBOSE] POLYMERASE TANKYRASE"/>
    <property type="match status" value="1"/>
</dbReference>
<evidence type="ECO:0000313" key="4">
    <source>
        <dbReference type="EMBL" id="CAF4995851.1"/>
    </source>
</evidence>
<evidence type="ECO:0000256" key="3">
    <source>
        <dbReference type="PROSITE-ProRule" id="PRU00023"/>
    </source>
</evidence>
<reference evidence="4" key="1">
    <citation type="submission" date="2021-02" db="EMBL/GenBank/DDBJ databases">
        <authorList>
            <person name="Nowell W R."/>
        </authorList>
    </citation>
    <scope>NUCLEOTIDE SEQUENCE</scope>
</reference>
<dbReference type="PROSITE" id="PS50088">
    <property type="entry name" value="ANK_REPEAT"/>
    <property type="match status" value="2"/>
</dbReference>
<keyword evidence="1" id="KW-0677">Repeat</keyword>
<dbReference type="Pfam" id="PF13637">
    <property type="entry name" value="Ank_4"/>
    <property type="match status" value="1"/>
</dbReference>
<dbReference type="GO" id="GO:0003950">
    <property type="term" value="F:NAD+ poly-ADP-ribosyltransferase activity"/>
    <property type="evidence" value="ECO:0007669"/>
    <property type="project" value="TreeGrafter"/>
</dbReference>
<dbReference type="Gene3D" id="1.25.40.20">
    <property type="entry name" value="Ankyrin repeat-containing domain"/>
    <property type="match status" value="1"/>
</dbReference>